<keyword evidence="2" id="KW-0813">Transport</keyword>
<keyword evidence="6" id="KW-0598">Phosphotransferase system</keyword>
<keyword evidence="8" id="KW-0418">Kinase</keyword>
<dbReference type="InterPro" id="IPR001996">
    <property type="entry name" value="PTS_IIB_1"/>
</dbReference>
<evidence type="ECO:0000256" key="9">
    <source>
        <dbReference type="ARBA" id="ARBA00022989"/>
    </source>
</evidence>
<dbReference type="PROSITE" id="PS51098">
    <property type="entry name" value="PTS_EIIB_TYPE_1"/>
    <property type="match status" value="1"/>
</dbReference>
<dbReference type="CDD" id="cd00212">
    <property type="entry name" value="PTS_IIB_glc"/>
    <property type="match status" value="1"/>
</dbReference>
<dbReference type="SUPFAM" id="SSF55604">
    <property type="entry name" value="Glucose permease domain IIB"/>
    <property type="match status" value="1"/>
</dbReference>
<proteinExistence type="predicted"/>
<gene>
    <name evidence="17" type="ORF">SAMN05216446_1567</name>
</gene>
<dbReference type="Pfam" id="PF02378">
    <property type="entry name" value="PTS_EIIC"/>
    <property type="match status" value="1"/>
</dbReference>
<comment type="subcellular location">
    <subcellularLocation>
        <location evidence="1">Cell membrane</location>
        <topology evidence="1">Multi-pass membrane protein</topology>
    </subcellularLocation>
</comment>
<evidence type="ECO:0000256" key="12">
    <source>
        <dbReference type="SAM" id="MobiDB-lite"/>
    </source>
</evidence>
<evidence type="ECO:0000256" key="2">
    <source>
        <dbReference type="ARBA" id="ARBA00022448"/>
    </source>
</evidence>
<keyword evidence="9 13" id="KW-1133">Transmembrane helix</keyword>
<evidence type="ECO:0000259" key="15">
    <source>
        <dbReference type="PROSITE" id="PS51098"/>
    </source>
</evidence>
<feature type="domain" description="PTS EIIC type-1" evidence="16">
    <location>
        <begin position="103"/>
        <end position="474"/>
    </location>
</feature>
<feature type="transmembrane region" description="Helical" evidence="13">
    <location>
        <begin position="370"/>
        <end position="388"/>
    </location>
</feature>
<dbReference type="Pfam" id="PF00367">
    <property type="entry name" value="PTS_EIIB"/>
    <property type="match status" value="1"/>
</dbReference>
<dbReference type="EMBL" id="FOGP01000006">
    <property type="protein sequence ID" value="SER64324.1"/>
    <property type="molecule type" value="Genomic_DNA"/>
</dbReference>
<dbReference type="InterPro" id="IPR018113">
    <property type="entry name" value="PTrfase_EIIB_Cys"/>
</dbReference>
<feature type="active site" description="Phosphocysteine intermediate; for EIIB activity" evidence="11">
    <location>
        <position position="27"/>
    </location>
</feature>
<dbReference type="PROSITE" id="PS51093">
    <property type="entry name" value="PTS_EIIA_TYPE_1"/>
    <property type="match status" value="1"/>
</dbReference>
<feature type="transmembrane region" description="Helical" evidence="13">
    <location>
        <begin position="335"/>
        <end position="358"/>
    </location>
</feature>
<feature type="region of interest" description="Disordered" evidence="12">
    <location>
        <begin position="469"/>
        <end position="489"/>
    </location>
</feature>
<dbReference type="InterPro" id="IPR036878">
    <property type="entry name" value="Glu_permease_IIB"/>
</dbReference>
<dbReference type="InterPro" id="IPR001127">
    <property type="entry name" value="PTS_EIIA_1_perm"/>
</dbReference>
<dbReference type="GO" id="GO:0015771">
    <property type="term" value="P:trehalose transport"/>
    <property type="evidence" value="ECO:0007669"/>
    <property type="project" value="TreeGrafter"/>
</dbReference>
<dbReference type="GO" id="GO:0005886">
    <property type="term" value="C:plasma membrane"/>
    <property type="evidence" value="ECO:0007669"/>
    <property type="project" value="UniProtKB-SubCell"/>
</dbReference>
<feature type="domain" description="PTS EIIA type-1" evidence="14">
    <location>
        <begin position="506"/>
        <end position="610"/>
    </location>
</feature>
<evidence type="ECO:0000256" key="4">
    <source>
        <dbReference type="ARBA" id="ARBA00022597"/>
    </source>
</evidence>
<evidence type="ECO:0000313" key="18">
    <source>
        <dbReference type="Proteomes" id="UP000199128"/>
    </source>
</evidence>
<evidence type="ECO:0000256" key="8">
    <source>
        <dbReference type="ARBA" id="ARBA00022777"/>
    </source>
</evidence>
<evidence type="ECO:0000259" key="14">
    <source>
        <dbReference type="PROSITE" id="PS51093"/>
    </source>
</evidence>
<feature type="transmembrane region" description="Helical" evidence="13">
    <location>
        <begin position="408"/>
        <end position="431"/>
    </location>
</feature>
<evidence type="ECO:0000313" key="17">
    <source>
        <dbReference type="EMBL" id="SER64324.1"/>
    </source>
</evidence>
<dbReference type="InterPro" id="IPR013013">
    <property type="entry name" value="PTS_EIIC_1"/>
</dbReference>
<keyword evidence="4" id="KW-0762">Sugar transport</keyword>
<feature type="transmembrane region" description="Helical" evidence="13">
    <location>
        <begin position="113"/>
        <end position="136"/>
    </location>
</feature>
<evidence type="ECO:0000256" key="13">
    <source>
        <dbReference type="SAM" id="Phobius"/>
    </source>
</evidence>
<evidence type="ECO:0000256" key="1">
    <source>
        <dbReference type="ARBA" id="ARBA00004651"/>
    </source>
</evidence>
<evidence type="ECO:0000256" key="10">
    <source>
        <dbReference type="ARBA" id="ARBA00023136"/>
    </source>
</evidence>
<dbReference type="Gene3D" id="2.70.70.10">
    <property type="entry name" value="Glucose Permease (Domain IIA)"/>
    <property type="match status" value="1"/>
</dbReference>
<name>A0A1H9QV37_9ACTN</name>
<dbReference type="PROSITE" id="PS51103">
    <property type="entry name" value="PTS_EIIC_TYPE_1"/>
    <property type="match status" value="1"/>
</dbReference>
<dbReference type="GO" id="GO:0090589">
    <property type="term" value="F:protein-phosphocysteine-trehalose phosphotransferase system transporter activity"/>
    <property type="evidence" value="ECO:0007669"/>
    <property type="project" value="TreeGrafter"/>
</dbReference>
<dbReference type="InterPro" id="IPR050558">
    <property type="entry name" value="PTS_Sugar-Specific_Components"/>
</dbReference>
<evidence type="ECO:0000256" key="6">
    <source>
        <dbReference type="ARBA" id="ARBA00022683"/>
    </source>
</evidence>
<evidence type="ECO:0000256" key="3">
    <source>
        <dbReference type="ARBA" id="ARBA00022475"/>
    </source>
</evidence>
<dbReference type="GO" id="GO:0009401">
    <property type="term" value="P:phosphoenolpyruvate-dependent sugar phosphotransferase system"/>
    <property type="evidence" value="ECO:0007669"/>
    <property type="project" value="UniProtKB-KW"/>
</dbReference>
<dbReference type="Proteomes" id="UP000199128">
    <property type="component" value="Unassembled WGS sequence"/>
</dbReference>
<feature type="transmembrane region" description="Helical" evidence="13">
    <location>
        <begin position="148"/>
        <end position="170"/>
    </location>
</feature>
<evidence type="ECO:0000256" key="11">
    <source>
        <dbReference type="PROSITE-ProRule" id="PRU00421"/>
    </source>
</evidence>
<dbReference type="AlphaFoldDB" id="A0A1H9QV37"/>
<evidence type="ECO:0000259" key="16">
    <source>
        <dbReference type="PROSITE" id="PS51103"/>
    </source>
</evidence>
<evidence type="ECO:0000256" key="5">
    <source>
        <dbReference type="ARBA" id="ARBA00022679"/>
    </source>
</evidence>
<accession>A0A1H9QV37</accession>
<dbReference type="InterPro" id="IPR011055">
    <property type="entry name" value="Dup_hybrid_motif"/>
</dbReference>
<protein>
    <submittedName>
        <fullName evidence="17">PTS system IIA component, Glc family /PTS system IIB component, Glc family /PTS system IIC component, Glc family</fullName>
    </submittedName>
</protein>
<feature type="transmembrane region" description="Helical" evidence="13">
    <location>
        <begin position="258"/>
        <end position="279"/>
    </location>
</feature>
<evidence type="ECO:0000256" key="7">
    <source>
        <dbReference type="ARBA" id="ARBA00022692"/>
    </source>
</evidence>
<dbReference type="SUPFAM" id="SSF51261">
    <property type="entry name" value="Duplicated hybrid motif"/>
    <property type="match status" value="1"/>
</dbReference>
<dbReference type="PROSITE" id="PS01035">
    <property type="entry name" value="PTS_EIIB_TYPE_1_CYS"/>
    <property type="match status" value="1"/>
</dbReference>
<keyword evidence="7 13" id="KW-0812">Transmembrane</keyword>
<dbReference type="RefSeq" id="WP_091009585.1">
    <property type="nucleotide sequence ID" value="NZ_FOGP01000006.1"/>
</dbReference>
<dbReference type="Gene3D" id="3.30.1360.60">
    <property type="entry name" value="Glucose permease domain IIB"/>
    <property type="match status" value="1"/>
</dbReference>
<keyword evidence="3" id="KW-1003">Cell membrane</keyword>
<dbReference type="Pfam" id="PF00358">
    <property type="entry name" value="PTS_EIIA_1"/>
    <property type="match status" value="1"/>
</dbReference>
<dbReference type="NCBIfam" id="TIGR00830">
    <property type="entry name" value="PTBA"/>
    <property type="match status" value="1"/>
</dbReference>
<feature type="transmembrane region" description="Helical" evidence="13">
    <location>
        <begin position="438"/>
        <end position="463"/>
    </location>
</feature>
<feature type="transmembrane region" description="Helical" evidence="13">
    <location>
        <begin position="213"/>
        <end position="238"/>
    </location>
</feature>
<dbReference type="PANTHER" id="PTHR30175">
    <property type="entry name" value="PHOSPHOTRANSFERASE SYSTEM TRANSPORT PROTEIN"/>
    <property type="match status" value="1"/>
</dbReference>
<dbReference type="InterPro" id="IPR003352">
    <property type="entry name" value="PTS_EIIC"/>
</dbReference>
<dbReference type="GO" id="GO:0016301">
    <property type="term" value="F:kinase activity"/>
    <property type="evidence" value="ECO:0007669"/>
    <property type="project" value="UniProtKB-KW"/>
</dbReference>
<sequence>MADNRQLAQFIVDNVGGGDNIESANHCMTRLRIKLRDDSKANRAALDAHEGIISTQVAEGKLQVIIGTQVGEVYEQLVRITGPHEQKTGELQKKGSLLNRFAALITKIVVPSLGVLCACGIIAGINSILLATGVIAAGDGANVLLSNLGNACLTFFPVILGYTSAVAFGMDPFVGMILGAFLIFPGVVDSLASGDALFSLFEGTPFAMPVYKTFFGIPIVFPTTGYTSTVVPIMLVNWLASKVEGWLKAHLPAVTKQFMAPFVTILASGIVGVLVIGPVSILIQNALQAGLDALIGTSRILAFAVICLIYQPLVIFGLHWPLITLGLMEFATGGSTLIVAAIFPASFTHMAACLAVFLRSKSTGMRNVALPAFLSACFCIIEPSIYGVTLPVKKRFGYCMAGGLVGGLIVVLTNSPMFAISMGVTGFMSFVDPVSHSFIGLVWCVVACLAAMTVTFLLTWLSYRPDEDGAEKSSHAGSGPADSGHHKEVIQSPMRGTVKGLSAMSDAAFGNGSLGKGVCIDPAEGRVVAPCDGVVSALFPTGHAIGIISQGGAEVLIHVGTDTFDLSEGAFLPQVRKGDAVRAGELLLTFDAQALRDAGRDVRTAVVVSNSSEYLDVVSYGKDRVDCGEPLMVAIASEVPEAGAEDNLAGLAMGGAALG</sequence>
<keyword evidence="5" id="KW-0808">Transferase</keyword>
<organism evidence="17 18">
    <name type="scientific">Parafannyhessea umbonata</name>
    <dbReference type="NCBI Taxonomy" id="604330"/>
    <lineage>
        <taxon>Bacteria</taxon>
        <taxon>Bacillati</taxon>
        <taxon>Actinomycetota</taxon>
        <taxon>Coriobacteriia</taxon>
        <taxon>Coriobacteriales</taxon>
        <taxon>Atopobiaceae</taxon>
        <taxon>Parafannyhessea</taxon>
    </lineage>
</organism>
<feature type="transmembrane region" description="Helical" evidence="13">
    <location>
        <begin position="176"/>
        <end position="201"/>
    </location>
</feature>
<feature type="transmembrane region" description="Helical" evidence="13">
    <location>
        <begin position="300"/>
        <end position="323"/>
    </location>
</feature>
<feature type="domain" description="PTS EIIB type-1" evidence="15">
    <location>
        <begin position="5"/>
        <end position="87"/>
    </location>
</feature>
<keyword evidence="10 13" id="KW-0472">Membrane</keyword>
<dbReference type="GO" id="GO:0008982">
    <property type="term" value="F:protein-N(PI)-phosphohistidine-sugar phosphotransferase activity"/>
    <property type="evidence" value="ECO:0007669"/>
    <property type="project" value="InterPro"/>
</dbReference>
<dbReference type="PANTHER" id="PTHR30175:SF1">
    <property type="entry name" value="PTS SYSTEM ARBUTIN-, CELLOBIOSE-, AND SALICIN-SPECIFIC EIIBC COMPONENT-RELATED"/>
    <property type="match status" value="1"/>
</dbReference>
<reference evidence="18" key="1">
    <citation type="submission" date="2016-10" db="EMBL/GenBank/DDBJ databases">
        <authorList>
            <person name="Varghese N."/>
            <person name="Submissions S."/>
        </authorList>
    </citation>
    <scope>NUCLEOTIDE SEQUENCE [LARGE SCALE GENOMIC DNA]</scope>
    <source>
        <strain evidence="18">KHGC19</strain>
    </source>
</reference>